<organism evidence="6 7">
    <name type="scientific">Coptotermes formosanus</name>
    <name type="common">Formosan subterranean termite</name>
    <dbReference type="NCBI Taxonomy" id="36987"/>
    <lineage>
        <taxon>Eukaryota</taxon>
        <taxon>Metazoa</taxon>
        <taxon>Ecdysozoa</taxon>
        <taxon>Arthropoda</taxon>
        <taxon>Hexapoda</taxon>
        <taxon>Insecta</taxon>
        <taxon>Pterygota</taxon>
        <taxon>Neoptera</taxon>
        <taxon>Polyneoptera</taxon>
        <taxon>Dictyoptera</taxon>
        <taxon>Blattodea</taxon>
        <taxon>Blattoidea</taxon>
        <taxon>Termitoidae</taxon>
        <taxon>Rhinotermitidae</taxon>
        <taxon>Coptotermes</taxon>
    </lineage>
</organism>
<protein>
    <recommendedName>
        <fullName evidence="8">Phorbol-ester/DAG-type domain-containing protein</fullName>
    </recommendedName>
</protein>
<dbReference type="Pfam" id="PF09128">
    <property type="entry name" value="RGS-like"/>
    <property type="match status" value="1"/>
</dbReference>
<evidence type="ECO:0000259" key="4">
    <source>
        <dbReference type="PROSITE" id="PS50081"/>
    </source>
</evidence>
<comment type="caution">
    <text evidence="6">The sequence shown here is derived from an EMBL/GenBank/DDBJ whole genome shotgun (WGS) entry which is preliminary data.</text>
</comment>
<feature type="domain" description="Phorbol-ester/DAG-type" evidence="4">
    <location>
        <begin position="500"/>
        <end position="550"/>
    </location>
</feature>
<reference evidence="7" key="1">
    <citation type="submission" date="2020-01" db="EMBL/GenBank/DDBJ databases">
        <title>Draft genome sequence of the Termite Coptotermes fromosanus.</title>
        <authorList>
            <person name="Itakura S."/>
            <person name="Yosikawa Y."/>
            <person name="Umezawa K."/>
        </authorList>
    </citation>
    <scope>NUCLEOTIDE SEQUENCE [LARGE SCALE GENOMIC DNA]</scope>
</reference>
<dbReference type="InterPro" id="IPR036305">
    <property type="entry name" value="RGS_sf"/>
</dbReference>
<dbReference type="Gene3D" id="3.30.60.20">
    <property type="match status" value="1"/>
</dbReference>
<dbReference type="EMBL" id="BLKM01007126">
    <property type="protein sequence ID" value="GFG29827.1"/>
    <property type="molecule type" value="Genomic_DNA"/>
</dbReference>
<dbReference type="Pfam" id="PF00130">
    <property type="entry name" value="C1_1"/>
    <property type="match status" value="1"/>
</dbReference>
<evidence type="ECO:0000256" key="3">
    <source>
        <dbReference type="SAM" id="MobiDB-lite"/>
    </source>
</evidence>
<evidence type="ECO:0000256" key="1">
    <source>
        <dbReference type="ARBA" id="ARBA00022723"/>
    </source>
</evidence>
<evidence type="ECO:0000256" key="2">
    <source>
        <dbReference type="ARBA" id="ARBA00022833"/>
    </source>
</evidence>
<feature type="region of interest" description="Disordered" evidence="3">
    <location>
        <begin position="156"/>
        <end position="175"/>
    </location>
</feature>
<dbReference type="OrthoDB" id="2272012at2759"/>
<keyword evidence="1" id="KW-0479">Metal-binding</keyword>
<evidence type="ECO:0000313" key="7">
    <source>
        <dbReference type="Proteomes" id="UP000502823"/>
    </source>
</evidence>
<sequence>MLQHEKLRQLECQRVHTLRLMLEKEQRFVEALRSELAKSNEPKVHQELAGAERRVRTLQDQLVNLTMHAGHEYSLSLQSHHTGGNFDHQESEVPPPLPSRNRPGLPLIHNPGAPPPLPPRQYYPHLQCSEGGDLGLENHHNVHLSSTNNYAASPQVSALHTHHRTKSSPDPLNTQNMSLAEASKRLIASESLSDLSYGPKRVKAGSTWDVDSPRVTPPGTPPPPYGGSSATISEGSETASQLEEDGAAVQQQSIISMEEDEMSDQEVGQLQDHGPFKSLSKLWEHNAHLAVFMNYVISNSDPSSLLFYLITDLYKEGNAKEMKKWAYEIHSSFLVPGAPLRLNNVDENVAREIDDVLLKDSEKEDCLRKVFFKARQKAKDDLNEQLADFQQKRTAGLGTIFGPPEAQLDESIHDKNKEIRIVETILVPKMEQYLEDMEKDNVDVRRFATATALGTIMGKVFGLRSPHSSALLDRCPTFVSKDKSLKAKLIGKTRKVTVRGHHFVAHQYYTVTYCNHCQLIIWGIGPQGYQCSDCSLNIHRQCVKVVEENCPGPLVKKEKGNDRISKLMERIRPEREARRKPSAHNFSQSKNVCGYCGSRLGVLCVLYVCSWKMTVNGRCPSHSSETCL</sequence>
<dbReference type="InParanoid" id="A0A6L2PIC7"/>
<evidence type="ECO:0000313" key="6">
    <source>
        <dbReference type="EMBL" id="GFG29827.1"/>
    </source>
</evidence>
<dbReference type="InterPro" id="IPR046349">
    <property type="entry name" value="C1-like_sf"/>
</dbReference>
<dbReference type="SUPFAM" id="SSF57889">
    <property type="entry name" value="Cysteine-rich domain"/>
    <property type="match status" value="1"/>
</dbReference>
<proteinExistence type="predicted"/>
<dbReference type="InterPro" id="IPR044926">
    <property type="entry name" value="RGS_subdomain_2"/>
</dbReference>
<feature type="region of interest" description="Disordered" evidence="3">
    <location>
        <begin position="198"/>
        <end position="240"/>
    </location>
</feature>
<dbReference type="GO" id="GO:0046872">
    <property type="term" value="F:metal ion binding"/>
    <property type="evidence" value="ECO:0007669"/>
    <property type="project" value="UniProtKB-KW"/>
</dbReference>
<dbReference type="PROSITE" id="PS50081">
    <property type="entry name" value="ZF_DAG_PE_2"/>
    <property type="match status" value="1"/>
</dbReference>
<name>A0A6L2PIC7_COPFO</name>
<dbReference type="CDD" id="cd20832">
    <property type="entry name" value="C1_ARHGEF-like"/>
    <property type="match status" value="1"/>
</dbReference>
<dbReference type="PRINTS" id="PR00008">
    <property type="entry name" value="DAGPEDOMAIN"/>
</dbReference>
<feature type="compositionally biased region" description="Pro residues" evidence="3">
    <location>
        <begin position="215"/>
        <end position="225"/>
    </location>
</feature>
<evidence type="ECO:0000259" key="5">
    <source>
        <dbReference type="PROSITE" id="PS50132"/>
    </source>
</evidence>
<dbReference type="InterPro" id="IPR020454">
    <property type="entry name" value="DAG/PE-bd"/>
</dbReference>
<dbReference type="InterPro" id="IPR016137">
    <property type="entry name" value="RGS"/>
</dbReference>
<dbReference type="GO" id="GO:0007186">
    <property type="term" value="P:G protein-coupled receptor signaling pathway"/>
    <property type="evidence" value="ECO:0007669"/>
    <property type="project" value="TreeGrafter"/>
</dbReference>
<dbReference type="SUPFAM" id="SSF48097">
    <property type="entry name" value="Regulator of G-protein signaling, RGS"/>
    <property type="match status" value="1"/>
</dbReference>
<evidence type="ECO:0008006" key="8">
    <source>
        <dbReference type="Google" id="ProtNLM"/>
    </source>
</evidence>
<dbReference type="GO" id="GO:0005737">
    <property type="term" value="C:cytoplasm"/>
    <property type="evidence" value="ECO:0007669"/>
    <property type="project" value="InterPro"/>
</dbReference>
<dbReference type="PROSITE" id="PS00479">
    <property type="entry name" value="ZF_DAG_PE_1"/>
    <property type="match status" value="1"/>
</dbReference>
<accession>A0A6L2PIC7</accession>
<dbReference type="PANTHER" id="PTHR45872:SF2">
    <property type="entry name" value="RHO GUANINE NUCLEOTIDE EXCHANGE FACTOR 2, ISOFORM D"/>
    <property type="match status" value="1"/>
</dbReference>
<dbReference type="InterPro" id="IPR002219">
    <property type="entry name" value="PKC_DAG/PE"/>
</dbReference>
<keyword evidence="2" id="KW-0862">Zinc</keyword>
<feature type="domain" description="RGS" evidence="5">
    <location>
        <begin position="278"/>
        <end position="371"/>
    </location>
</feature>
<dbReference type="AlphaFoldDB" id="A0A6L2PIC7"/>
<dbReference type="Gene3D" id="1.10.167.10">
    <property type="entry name" value="Regulator of G-protein Signalling 4, domain 2"/>
    <property type="match status" value="1"/>
</dbReference>
<dbReference type="GO" id="GO:0005085">
    <property type="term" value="F:guanyl-nucleotide exchange factor activity"/>
    <property type="evidence" value="ECO:0007669"/>
    <property type="project" value="InterPro"/>
</dbReference>
<dbReference type="InterPro" id="IPR015212">
    <property type="entry name" value="RGS-like_dom"/>
</dbReference>
<keyword evidence="7" id="KW-1185">Reference proteome</keyword>
<gene>
    <name evidence="6" type="ORF">Cfor_00247</name>
</gene>
<dbReference type="PANTHER" id="PTHR45872">
    <property type="entry name" value="RHO GUANINE NUCLEOTIDE EXCHANGE FACTOR 2, ISOFORM D"/>
    <property type="match status" value="1"/>
</dbReference>
<dbReference type="PROSITE" id="PS50132">
    <property type="entry name" value="RGS"/>
    <property type="match status" value="1"/>
</dbReference>
<dbReference type="SMART" id="SM00109">
    <property type="entry name" value="C1"/>
    <property type="match status" value="1"/>
</dbReference>
<dbReference type="CDD" id="cd08756">
    <property type="entry name" value="RGS_GEF_like"/>
    <property type="match status" value="1"/>
</dbReference>
<dbReference type="GO" id="GO:0001664">
    <property type="term" value="F:G protein-coupled receptor binding"/>
    <property type="evidence" value="ECO:0007669"/>
    <property type="project" value="TreeGrafter"/>
</dbReference>
<dbReference type="Proteomes" id="UP000502823">
    <property type="component" value="Unassembled WGS sequence"/>
</dbReference>